<name>A0ABD0MB42_9CAEN</name>
<dbReference type="Pfam" id="PF24681">
    <property type="entry name" value="Kelch_KLHDC2_KLHL20_DRC7"/>
    <property type="match status" value="2"/>
</dbReference>
<dbReference type="PANTHER" id="PTHR46093">
    <property type="entry name" value="ACYL-COA-BINDING DOMAIN-CONTAINING PROTEIN 5"/>
    <property type="match status" value="1"/>
</dbReference>
<dbReference type="PANTHER" id="PTHR46093:SF18">
    <property type="entry name" value="FIBRONECTIN TYPE-III DOMAIN-CONTAINING PROTEIN"/>
    <property type="match status" value="1"/>
</dbReference>
<organism evidence="3 4">
    <name type="scientific">Batillaria attramentaria</name>
    <dbReference type="NCBI Taxonomy" id="370345"/>
    <lineage>
        <taxon>Eukaryota</taxon>
        <taxon>Metazoa</taxon>
        <taxon>Spiralia</taxon>
        <taxon>Lophotrochozoa</taxon>
        <taxon>Mollusca</taxon>
        <taxon>Gastropoda</taxon>
        <taxon>Caenogastropoda</taxon>
        <taxon>Sorbeoconcha</taxon>
        <taxon>Cerithioidea</taxon>
        <taxon>Batillariidae</taxon>
        <taxon>Batillaria</taxon>
    </lineage>
</organism>
<keyword evidence="2" id="KW-0677">Repeat</keyword>
<evidence type="ECO:0000313" key="4">
    <source>
        <dbReference type="Proteomes" id="UP001519460"/>
    </source>
</evidence>
<evidence type="ECO:0000256" key="2">
    <source>
        <dbReference type="ARBA" id="ARBA00022737"/>
    </source>
</evidence>
<gene>
    <name evidence="3" type="ORF">BaRGS_00000154</name>
</gene>
<accession>A0ABD0MB42</accession>
<keyword evidence="4" id="KW-1185">Reference proteome</keyword>
<sequence>MVVNKMKTVPCGSQQDIQLMSVCQWRSLRPGRGSWSDRRHDKRPYAAASSVPLSRHKHGACCVGDIVYVVGGKDRSTSFRDVWQFHIKQREWRLVHLRGSSLPFLQGHSVVAHKRLVLIFGGTFSDSVGDVQLWIINTDLGHLHEVWIEPGSLQPTCRRDHSAVVHNNNMYVYEEEEWTEISTLSQNQPGRRHGHSAVVVDNAMWLYGGMSGLTSRSDLWRYSFVLHQWQRVKGLGSSPPLSGHTANVVHNQMVLVGGNIQGKPVADVWLFNF</sequence>
<reference evidence="3 4" key="1">
    <citation type="journal article" date="2023" name="Sci. Data">
        <title>Genome assembly of the Korean intertidal mud-creeper Batillaria attramentaria.</title>
        <authorList>
            <person name="Patra A.K."/>
            <person name="Ho P.T."/>
            <person name="Jun S."/>
            <person name="Lee S.J."/>
            <person name="Kim Y."/>
            <person name="Won Y.J."/>
        </authorList>
    </citation>
    <scope>NUCLEOTIDE SEQUENCE [LARGE SCALE GENOMIC DNA]</scope>
    <source>
        <strain evidence="3">Wonlab-2016</strain>
    </source>
</reference>
<evidence type="ECO:0000313" key="3">
    <source>
        <dbReference type="EMBL" id="KAK7508588.1"/>
    </source>
</evidence>
<dbReference type="SUPFAM" id="SSF117281">
    <property type="entry name" value="Kelch motif"/>
    <property type="match status" value="1"/>
</dbReference>
<keyword evidence="1" id="KW-0880">Kelch repeat</keyword>
<feature type="non-terminal residue" evidence="3">
    <location>
        <position position="273"/>
    </location>
</feature>
<dbReference type="EMBL" id="JACVVK020000001">
    <property type="protein sequence ID" value="KAK7508588.1"/>
    <property type="molecule type" value="Genomic_DNA"/>
</dbReference>
<dbReference type="InterPro" id="IPR015915">
    <property type="entry name" value="Kelch-typ_b-propeller"/>
</dbReference>
<dbReference type="AlphaFoldDB" id="A0ABD0MB42"/>
<comment type="caution">
    <text evidence="3">The sequence shown here is derived from an EMBL/GenBank/DDBJ whole genome shotgun (WGS) entry which is preliminary data.</text>
</comment>
<evidence type="ECO:0000256" key="1">
    <source>
        <dbReference type="ARBA" id="ARBA00022441"/>
    </source>
</evidence>
<proteinExistence type="predicted"/>
<dbReference type="Gene3D" id="2.120.10.80">
    <property type="entry name" value="Kelch-type beta propeller"/>
    <property type="match status" value="2"/>
</dbReference>
<protein>
    <submittedName>
        <fullName evidence="3">Uncharacterized protein</fullName>
    </submittedName>
</protein>
<dbReference type="Proteomes" id="UP001519460">
    <property type="component" value="Unassembled WGS sequence"/>
</dbReference>